<evidence type="ECO:0000256" key="1">
    <source>
        <dbReference type="SAM" id="Phobius"/>
    </source>
</evidence>
<feature type="transmembrane region" description="Helical" evidence="1">
    <location>
        <begin position="43"/>
        <end position="64"/>
    </location>
</feature>
<sequence>MDEARTPWAAAQRRAFVRGGLAAAVATTIALLFHLMAGGAMPALPGLVIPLLLAISVCILLAGVRLPSLRLLLSVGASQLLFHNLFMLGATDADAAEAHAHHATGAAATQTGTSVWMVVAHLAAALLTAAALRHGELILARLSSAVRHLAWRFLHPVTTLPVRPTTPAARLVDEQAWVPTIHLAVHTSLVRRGPPIPLAVPTP</sequence>
<dbReference type="RefSeq" id="WP_143782947.1">
    <property type="nucleotide sequence ID" value="NZ_CP041616.1"/>
</dbReference>
<organism evidence="2 3">
    <name type="scientific">Ornithinimicrobium ciconiae</name>
    <dbReference type="NCBI Taxonomy" id="2594265"/>
    <lineage>
        <taxon>Bacteria</taxon>
        <taxon>Bacillati</taxon>
        <taxon>Actinomycetota</taxon>
        <taxon>Actinomycetes</taxon>
        <taxon>Micrococcales</taxon>
        <taxon>Ornithinimicrobiaceae</taxon>
        <taxon>Ornithinimicrobium</taxon>
    </lineage>
</organism>
<feature type="transmembrane region" description="Helical" evidence="1">
    <location>
        <begin position="111"/>
        <end position="132"/>
    </location>
</feature>
<keyword evidence="3" id="KW-1185">Reference proteome</keyword>
<dbReference type="OrthoDB" id="5125396at2"/>
<keyword evidence="1" id="KW-1133">Transmembrane helix</keyword>
<reference evidence="2 3" key="1">
    <citation type="submission" date="2019-07" db="EMBL/GenBank/DDBJ databases">
        <title>complete genome sequencing of Ornithinimicrobium sp. H23M54.</title>
        <authorList>
            <person name="Bae J.-W."/>
            <person name="Lee S.-Y."/>
        </authorList>
    </citation>
    <scope>NUCLEOTIDE SEQUENCE [LARGE SCALE GENOMIC DNA]</scope>
    <source>
        <strain evidence="2 3">H23M54</strain>
    </source>
</reference>
<name>A0A516G9U7_9MICO</name>
<evidence type="ECO:0000313" key="3">
    <source>
        <dbReference type="Proteomes" id="UP000315395"/>
    </source>
</evidence>
<dbReference type="Proteomes" id="UP000315395">
    <property type="component" value="Chromosome"/>
</dbReference>
<dbReference type="EMBL" id="CP041616">
    <property type="protein sequence ID" value="QDO88272.1"/>
    <property type="molecule type" value="Genomic_DNA"/>
</dbReference>
<accession>A0A516G9U7</accession>
<protein>
    <submittedName>
        <fullName evidence="2">Uncharacterized protein</fullName>
    </submittedName>
</protein>
<proteinExistence type="predicted"/>
<keyword evidence="1" id="KW-0812">Transmembrane</keyword>
<feature type="transmembrane region" description="Helical" evidence="1">
    <location>
        <begin position="71"/>
        <end position="91"/>
    </location>
</feature>
<dbReference type="KEGG" id="orz:FNH13_07860"/>
<dbReference type="AlphaFoldDB" id="A0A516G9U7"/>
<feature type="transmembrane region" description="Helical" evidence="1">
    <location>
        <begin position="15"/>
        <end position="37"/>
    </location>
</feature>
<gene>
    <name evidence="2" type="ORF">FNH13_07860</name>
</gene>
<evidence type="ECO:0000313" key="2">
    <source>
        <dbReference type="EMBL" id="QDO88272.1"/>
    </source>
</evidence>
<keyword evidence="1" id="KW-0472">Membrane</keyword>